<accession>A0AAD5FUB7</accession>
<dbReference type="AlphaFoldDB" id="A0AAD5FUB7"/>
<comment type="subcellular location">
    <subcellularLocation>
        <location evidence="6">Cell projection</location>
        <location evidence="6">Cilium membrane</location>
        <topology evidence="6">Peripheral membrane protein</topology>
    </subcellularLocation>
    <subcellularLocation>
        <location evidence="7">Cytoplasmic vesicle</location>
        <location evidence="7">Autophagosome membrane</location>
        <topology evidence="7">Peripheral membrane protein</topology>
    </subcellularLocation>
</comment>
<evidence type="ECO:0000256" key="8">
    <source>
        <dbReference type="ARBA" id="ARBA00041113"/>
    </source>
</evidence>
<dbReference type="PROSITE" id="PS50192">
    <property type="entry name" value="T_SNARE"/>
    <property type="match status" value="2"/>
</dbReference>
<keyword evidence="2" id="KW-0813">Transport</keyword>
<dbReference type="CDD" id="cd15887">
    <property type="entry name" value="SNARE_SNAP29N"/>
    <property type="match status" value="1"/>
</dbReference>
<dbReference type="PANTHER" id="PTHR19305">
    <property type="entry name" value="SYNAPTOSOMAL ASSOCIATED PROTEIN"/>
    <property type="match status" value="1"/>
</dbReference>
<evidence type="ECO:0000313" key="15">
    <source>
        <dbReference type="EMBL" id="KAI5629006.1"/>
    </source>
</evidence>
<keyword evidence="4 12" id="KW-0175">Coiled coil</keyword>
<dbReference type="SUPFAM" id="SSF58038">
    <property type="entry name" value="SNARE fusion complex"/>
    <property type="match status" value="2"/>
</dbReference>
<evidence type="ECO:0000256" key="3">
    <source>
        <dbReference type="ARBA" id="ARBA00022927"/>
    </source>
</evidence>
<dbReference type="GO" id="GO:0098793">
    <property type="term" value="C:presynapse"/>
    <property type="evidence" value="ECO:0007669"/>
    <property type="project" value="GOC"/>
</dbReference>
<evidence type="ECO:0000256" key="7">
    <source>
        <dbReference type="ARBA" id="ARBA00037854"/>
    </source>
</evidence>
<comment type="caution">
    <text evidence="15">The sequence shown here is derived from an EMBL/GenBank/DDBJ whole genome shotgun (WGS) entry which is preliminary data.</text>
</comment>
<dbReference type="Gene3D" id="1.20.5.110">
    <property type="match status" value="2"/>
</dbReference>
<gene>
    <name evidence="15" type="ORF">C0J50_2495</name>
</gene>
<sequence>LAMYPNFHNPFADDNEEHATTAAKSFNYEKDDKDKSTMNPEDRHQRHLEQEVMRAAQSAMESSSRSLSLIYDSEKIGKETAEELICQGEALKRTEKMVDNMTQNMKTSQKNINSIKSVWGGLVNYFKGNTETRSPQKEQLPVYEASNRLQTALADSREHEDKYEAIHPSLRKLDPIGFSASFDNGSSQNGHPKKRHLKAAHQHLDNNLDEMSKGLSRLKNLGLGLQAEIDDHDVLLDTLQNKVDSMESKISSSNRQLKNLK</sequence>
<feature type="non-terminal residue" evidence="15">
    <location>
        <position position="261"/>
    </location>
</feature>
<dbReference type="EMBL" id="MU540962">
    <property type="protein sequence ID" value="KAI5629006.1"/>
    <property type="molecule type" value="Genomic_DNA"/>
</dbReference>
<protein>
    <recommendedName>
        <fullName evidence="8">Synaptosomal-associated protein 29</fullName>
    </recommendedName>
    <alternativeName>
        <fullName evidence="9">Soluble 29 kDa NSF attachment protein</fullName>
    </alternativeName>
    <alternativeName>
        <fullName evidence="10">Vesicle-membrane fusion protein SNAP-29</fullName>
    </alternativeName>
</protein>
<name>A0AAD5FUB7_SILAS</name>
<evidence type="ECO:0000256" key="12">
    <source>
        <dbReference type="SAM" id="Coils"/>
    </source>
</evidence>
<dbReference type="GO" id="GO:0005484">
    <property type="term" value="F:SNAP receptor activity"/>
    <property type="evidence" value="ECO:0007669"/>
    <property type="project" value="TreeGrafter"/>
</dbReference>
<keyword evidence="3" id="KW-0653">Protein transport</keyword>
<evidence type="ECO:0000259" key="14">
    <source>
        <dbReference type="PROSITE" id="PS50192"/>
    </source>
</evidence>
<evidence type="ECO:0000256" key="1">
    <source>
        <dbReference type="ARBA" id="ARBA00009480"/>
    </source>
</evidence>
<proteinExistence type="inferred from homology"/>
<feature type="domain" description="T-SNARE coiled-coil homology" evidence="14">
    <location>
        <begin position="53"/>
        <end position="115"/>
    </location>
</feature>
<comment type="similarity">
    <text evidence="1">Belongs to the SNAP-25 family.</text>
</comment>
<dbReference type="GO" id="GO:0031629">
    <property type="term" value="P:synaptic vesicle fusion to presynaptic active zone membrane"/>
    <property type="evidence" value="ECO:0007669"/>
    <property type="project" value="TreeGrafter"/>
</dbReference>
<evidence type="ECO:0000256" key="13">
    <source>
        <dbReference type="SAM" id="MobiDB-lite"/>
    </source>
</evidence>
<dbReference type="SMART" id="SM00397">
    <property type="entry name" value="t_SNARE"/>
    <property type="match status" value="2"/>
</dbReference>
<dbReference type="InterPro" id="IPR000727">
    <property type="entry name" value="T_SNARE_dom"/>
</dbReference>
<feature type="compositionally biased region" description="Basic and acidic residues" evidence="13">
    <location>
        <begin position="27"/>
        <end position="45"/>
    </location>
</feature>
<evidence type="ECO:0000256" key="5">
    <source>
        <dbReference type="ARBA" id="ARBA00037064"/>
    </source>
</evidence>
<evidence type="ECO:0000256" key="11">
    <source>
        <dbReference type="ARBA" id="ARBA00046522"/>
    </source>
</evidence>
<dbReference type="GO" id="GO:0019905">
    <property type="term" value="F:syntaxin binding"/>
    <property type="evidence" value="ECO:0007669"/>
    <property type="project" value="TreeGrafter"/>
</dbReference>
<dbReference type="GO" id="GO:0016082">
    <property type="term" value="P:synaptic vesicle priming"/>
    <property type="evidence" value="ECO:0007669"/>
    <property type="project" value="TreeGrafter"/>
</dbReference>
<evidence type="ECO:0000256" key="2">
    <source>
        <dbReference type="ARBA" id="ARBA00022448"/>
    </source>
</evidence>
<evidence type="ECO:0000256" key="10">
    <source>
        <dbReference type="ARBA" id="ARBA00043032"/>
    </source>
</evidence>
<dbReference type="Proteomes" id="UP001205998">
    <property type="component" value="Unassembled WGS sequence"/>
</dbReference>
<dbReference type="FunFam" id="1.20.5.110:FF:000041">
    <property type="entry name" value="Synaptosomal-associated protein 29"/>
    <property type="match status" value="1"/>
</dbReference>
<dbReference type="GO" id="GO:0000421">
    <property type="term" value="C:autophagosome membrane"/>
    <property type="evidence" value="ECO:0007669"/>
    <property type="project" value="UniProtKB-SubCell"/>
</dbReference>
<feature type="region of interest" description="Disordered" evidence="13">
    <location>
        <begin position="1"/>
        <end position="45"/>
    </location>
</feature>
<feature type="coiled-coil region" evidence="12">
    <location>
        <begin position="229"/>
        <end position="256"/>
    </location>
</feature>
<dbReference type="GO" id="GO:0031201">
    <property type="term" value="C:SNARE complex"/>
    <property type="evidence" value="ECO:0007669"/>
    <property type="project" value="TreeGrafter"/>
</dbReference>
<dbReference type="GO" id="GO:0060170">
    <property type="term" value="C:ciliary membrane"/>
    <property type="evidence" value="ECO:0007669"/>
    <property type="project" value="UniProtKB-SubCell"/>
</dbReference>
<feature type="non-terminal residue" evidence="15">
    <location>
        <position position="1"/>
    </location>
</feature>
<dbReference type="GO" id="GO:0015031">
    <property type="term" value="P:protein transport"/>
    <property type="evidence" value="ECO:0007669"/>
    <property type="project" value="UniProtKB-KW"/>
</dbReference>
<organism evidence="15 16">
    <name type="scientific">Silurus asotus</name>
    <name type="common">Amur catfish</name>
    <name type="synonym">Parasilurus asotus</name>
    <dbReference type="NCBI Taxonomy" id="30991"/>
    <lineage>
        <taxon>Eukaryota</taxon>
        <taxon>Metazoa</taxon>
        <taxon>Chordata</taxon>
        <taxon>Craniata</taxon>
        <taxon>Vertebrata</taxon>
        <taxon>Euteleostomi</taxon>
        <taxon>Actinopterygii</taxon>
        <taxon>Neopterygii</taxon>
        <taxon>Teleostei</taxon>
        <taxon>Ostariophysi</taxon>
        <taxon>Siluriformes</taxon>
        <taxon>Siluridae</taxon>
        <taxon>Silurus</taxon>
    </lineage>
</organism>
<evidence type="ECO:0000313" key="16">
    <source>
        <dbReference type="Proteomes" id="UP001205998"/>
    </source>
</evidence>
<comment type="function">
    <text evidence="5">SNAREs, soluble N-ethylmaleimide-sensitive factor-attachment protein receptors, are essential proteins for fusion of cellular membranes. SNAREs localized on opposing membranes assemble to form a trans-SNARE complex, an extended, parallel four alpha-helical bundle that drives membrane fusion. SNAP29 is a SNARE involved in autophagy through the direct control of autophagosome membrane fusion with the lysososome membrane. Also plays a role in ciliogenesis by regulating membrane fusions.</text>
</comment>
<keyword evidence="16" id="KW-1185">Reference proteome</keyword>
<evidence type="ECO:0000256" key="9">
    <source>
        <dbReference type="ARBA" id="ARBA00042308"/>
    </source>
</evidence>
<dbReference type="CDD" id="cd15856">
    <property type="entry name" value="SNARE_SNAP29C"/>
    <property type="match status" value="1"/>
</dbReference>
<evidence type="ECO:0000256" key="4">
    <source>
        <dbReference type="ARBA" id="ARBA00023054"/>
    </source>
</evidence>
<feature type="domain" description="T-SNARE coiled-coil homology" evidence="14">
    <location>
        <begin position="198"/>
        <end position="260"/>
    </location>
</feature>
<reference evidence="15" key="1">
    <citation type="submission" date="2018-07" db="EMBL/GenBank/DDBJ databases">
        <title>Comparative genomics of catfishes provides insights into carnivory and benthic adaptation.</title>
        <authorList>
            <person name="Zhang Y."/>
            <person name="Wang D."/>
            <person name="Peng Z."/>
            <person name="Zheng S."/>
            <person name="Shao F."/>
            <person name="Tao W."/>
        </authorList>
    </citation>
    <scope>NUCLEOTIDE SEQUENCE</scope>
    <source>
        <strain evidence="15">Chongqing</strain>
    </source>
</reference>
<comment type="subunit">
    <text evidence="11">Forms a SNARE complex, composed of VAMP8, SNAP29 and STX17, involved in fusion of autophagosome with lysosome. Interacts with multiple syntaxins including STX6. Interacts with EIPR1. Interacts with STX17; this interaction is increased in the absence of TMEM39A.</text>
</comment>
<dbReference type="PANTHER" id="PTHR19305:SF9">
    <property type="entry name" value="SYNAPTOSOMAL-ASSOCIATED PROTEIN 29"/>
    <property type="match status" value="1"/>
</dbReference>
<evidence type="ECO:0000256" key="6">
    <source>
        <dbReference type="ARBA" id="ARBA00037808"/>
    </source>
</evidence>